<dbReference type="Proteomes" id="UP000053615">
    <property type="component" value="Unassembled WGS sequence"/>
</dbReference>
<feature type="non-terminal residue" evidence="8">
    <location>
        <position position="395"/>
    </location>
</feature>
<feature type="domain" description="Kazal-like" evidence="7">
    <location>
        <begin position="326"/>
        <end position="391"/>
    </location>
</feature>
<accession>A0A091JTS7</accession>
<comment type="subcellular location">
    <subcellularLocation>
        <location evidence="1">Secreted</location>
    </subcellularLocation>
</comment>
<gene>
    <name evidence="8" type="ORF">N325_07660</name>
</gene>
<keyword evidence="9" id="KW-1185">Reference proteome</keyword>
<evidence type="ECO:0000256" key="3">
    <source>
        <dbReference type="ARBA" id="ARBA00022690"/>
    </source>
</evidence>
<keyword evidence="4" id="KW-0722">Serine protease inhibitor</keyword>
<dbReference type="PROSITE" id="PS51465">
    <property type="entry name" value="KAZAL_2"/>
    <property type="match status" value="6"/>
</dbReference>
<dbReference type="AlphaFoldDB" id="A0A091JTS7"/>
<evidence type="ECO:0000256" key="4">
    <source>
        <dbReference type="ARBA" id="ARBA00022900"/>
    </source>
</evidence>
<evidence type="ECO:0000256" key="6">
    <source>
        <dbReference type="ARBA" id="ARBA00023180"/>
    </source>
</evidence>
<keyword evidence="5" id="KW-1015">Disulfide bond</keyword>
<evidence type="ECO:0000259" key="7">
    <source>
        <dbReference type="PROSITE" id="PS51465"/>
    </source>
</evidence>
<dbReference type="GO" id="GO:0004867">
    <property type="term" value="F:serine-type endopeptidase inhibitor activity"/>
    <property type="evidence" value="ECO:0007669"/>
    <property type="project" value="UniProtKB-KW"/>
</dbReference>
<keyword evidence="3" id="KW-0646">Protease inhibitor</keyword>
<evidence type="ECO:0000256" key="2">
    <source>
        <dbReference type="ARBA" id="ARBA00022525"/>
    </source>
</evidence>
<dbReference type="InterPro" id="IPR036058">
    <property type="entry name" value="Kazal_dom_sf"/>
</dbReference>
<dbReference type="PANTHER" id="PTHR21312:SF28">
    <property type="entry name" value="OVOINHIBITOR-RELATED"/>
    <property type="match status" value="1"/>
</dbReference>
<protein>
    <submittedName>
        <fullName evidence="8">Ovoinhibitor</fullName>
    </submittedName>
</protein>
<feature type="domain" description="Kazal-like" evidence="7">
    <location>
        <begin position="261"/>
        <end position="325"/>
    </location>
</feature>
<dbReference type="EMBL" id="KK532882">
    <property type="protein sequence ID" value="KFP28542.1"/>
    <property type="molecule type" value="Genomic_DNA"/>
</dbReference>
<evidence type="ECO:0000313" key="9">
    <source>
        <dbReference type="Proteomes" id="UP000053615"/>
    </source>
</evidence>
<organism evidence="8 9">
    <name type="scientific">Colius striatus</name>
    <name type="common">Speckled mousebird</name>
    <dbReference type="NCBI Taxonomy" id="57412"/>
    <lineage>
        <taxon>Eukaryota</taxon>
        <taxon>Metazoa</taxon>
        <taxon>Chordata</taxon>
        <taxon>Craniata</taxon>
        <taxon>Vertebrata</taxon>
        <taxon>Euteleostomi</taxon>
        <taxon>Archelosauria</taxon>
        <taxon>Archosauria</taxon>
        <taxon>Dinosauria</taxon>
        <taxon>Saurischia</taxon>
        <taxon>Theropoda</taxon>
        <taxon>Coelurosauria</taxon>
        <taxon>Aves</taxon>
        <taxon>Neognathae</taxon>
        <taxon>Neoaves</taxon>
        <taxon>Telluraves</taxon>
        <taxon>Coraciimorphae</taxon>
        <taxon>Coliiformes</taxon>
        <taxon>Coliidae</taxon>
        <taxon>Colius</taxon>
    </lineage>
</organism>
<feature type="domain" description="Kazal-like" evidence="7">
    <location>
        <begin position="129"/>
        <end position="194"/>
    </location>
</feature>
<keyword evidence="2" id="KW-0964">Secreted</keyword>
<reference evidence="8 9" key="1">
    <citation type="submission" date="2014-04" db="EMBL/GenBank/DDBJ databases">
        <title>Genome evolution of avian class.</title>
        <authorList>
            <person name="Zhang G."/>
            <person name="Li C."/>
        </authorList>
    </citation>
    <scope>NUCLEOTIDE SEQUENCE [LARGE SCALE GENOMIC DNA]</scope>
    <source>
        <strain evidence="8">BGI_N325</strain>
    </source>
</reference>
<dbReference type="SUPFAM" id="SSF100895">
    <property type="entry name" value="Kazal-type serine protease inhibitors"/>
    <property type="match status" value="6"/>
</dbReference>
<feature type="domain" description="Kazal-like" evidence="7">
    <location>
        <begin position="195"/>
        <end position="260"/>
    </location>
</feature>
<feature type="domain" description="Kazal-like" evidence="7">
    <location>
        <begin position="64"/>
        <end position="128"/>
    </location>
</feature>
<dbReference type="PANTHER" id="PTHR21312">
    <property type="entry name" value="SERINE PROTEASE INHIBITOR"/>
    <property type="match status" value="1"/>
</dbReference>
<evidence type="ECO:0000256" key="1">
    <source>
        <dbReference type="ARBA" id="ARBA00004613"/>
    </source>
</evidence>
<name>A0A091JTS7_COLST</name>
<evidence type="ECO:0000256" key="5">
    <source>
        <dbReference type="ARBA" id="ARBA00023157"/>
    </source>
</evidence>
<feature type="non-terminal residue" evidence="8">
    <location>
        <position position="1"/>
    </location>
</feature>
<evidence type="ECO:0000313" key="8">
    <source>
        <dbReference type="EMBL" id="KFP28542.1"/>
    </source>
</evidence>
<dbReference type="InterPro" id="IPR002350">
    <property type="entry name" value="Kazal_dom"/>
</dbReference>
<feature type="domain" description="Kazal-like" evidence="7">
    <location>
        <begin position="1"/>
        <end position="63"/>
    </location>
</feature>
<dbReference type="GO" id="GO:0005576">
    <property type="term" value="C:extracellular region"/>
    <property type="evidence" value="ECO:0007669"/>
    <property type="project" value="UniProtKB-SubCell"/>
</dbReference>
<sequence length="395" mass="43622">QIDCSQYPSSINKDGETLVACPRIFKPVCGTDGITYSNDCGICFNNKKREANVEKAHDGECKLEPIVVDCSRYQKTVADGQVMVACPRILKPVCGSDILTYDNECEMCAYNVEHEANISKIHDGECTHEDVTINCDKYPRVTTEEGKVLVSCPRNLDPVCGTDDVTYDNECGICAHNGHHRAHIGRKHKGKCKQETSEIDCSQYPSRIIKDGKAHIRCPRILLPVCGTDGYTYDNDCGICAHNLEHGTHVKKSHKGRCKKESTPVDCSTYLSGAKTGEASTACPFILHEVCGTDGITYTNDCELCAHNIEFGTNVSKRHDGRCREETHEINCSQYPTSTLEDGRELMACTMIYDPVCGTNGVTYASECTLCAHNVEHRASVGKRKNGRCEEDITK</sequence>
<dbReference type="FunFam" id="3.30.60.30:FF:000036">
    <property type="entry name" value="Ovomucoid"/>
    <property type="match status" value="6"/>
</dbReference>
<dbReference type="SMART" id="SM00280">
    <property type="entry name" value="KAZAL"/>
    <property type="match status" value="6"/>
</dbReference>
<dbReference type="PROSITE" id="PS00282">
    <property type="entry name" value="KAZAL_1"/>
    <property type="match status" value="4"/>
</dbReference>
<dbReference type="Gene3D" id="3.30.60.30">
    <property type="match status" value="6"/>
</dbReference>
<dbReference type="Pfam" id="PF00050">
    <property type="entry name" value="Kazal_1"/>
    <property type="match status" value="6"/>
</dbReference>
<proteinExistence type="predicted"/>
<keyword evidence="6" id="KW-0325">Glycoprotein</keyword>